<dbReference type="InterPro" id="IPR036163">
    <property type="entry name" value="HMA_dom_sf"/>
</dbReference>
<dbReference type="PANTHER" id="PTHR45868">
    <property type="entry name" value="HEAVY METAL-ASSOCIATED ISOPRENYLATED PLANT PROTEIN 33-RELATED"/>
    <property type="match status" value="1"/>
</dbReference>
<evidence type="ECO:0000256" key="2">
    <source>
        <dbReference type="ARBA" id="ARBA00022723"/>
    </source>
</evidence>
<organism evidence="7 8">
    <name type="scientific">Miscanthus lutarioriparius</name>
    <dbReference type="NCBI Taxonomy" id="422564"/>
    <lineage>
        <taxon>Eukaryota</taxon>
        <taxon>Viridiplantae</taxon>
        <taxon>Streptophyta</taxon>
        <taxon>Embryophyta</taxon>
        <taxon>Tracheophyta</taxon>
        <taxon>Spermatophyta</taxon>
        <taxon>Magnoliopsida</taxon>
        <taxon>Liliopsida</taxon>
        <taxon>Poales</taxon>
        <taxon>Poaceae</taxon>
        <taxon>PACMAD clade</taxon>
        <taxon>Panicoideae</taxon>
        <taxon>Andropogonodae</taxon>
        <taxon>Andropogoneae</taxon>
        <taxon>Saccharinae</taxon>
        <taxon>Miscanthus</taxon>
    </lineage>
</organism>
<dbReference type="Pfam" id="PF00403">
    <property type="entry name" value="HMA"/>
    <property type="match status" value="1"/>
</dbReference>
<dbReference type="OrthoDB" id="689350at2759"/>
<keyword evidence="1" id="KW-0488">Methylation</keyword>
<reference evidence="7" key="1">
    <citation type="submission" date="2020-10" db="EMBL/GenBank/DDBJ databases">
        <authorList>
            <person name="Han B."/>
            <person name="Lu T."/>
            <person name="Zhao Q."/>
            <person name="Huang X."/>
            <person name="Zhao Y."/>
        </authorList>
    </citation>
    <scope>NUCLEOTIDE SEQUENCE</scope>
</reference>
<keyword evidence="2" id="KW-0479">Metal-binding</keyword>
<feature type="region of interest" description="Disordered" evidence="5">
    <location>
        <begin position="231"/>
        <end position="268"/>
    </location>
</feature>
<evidence type="ECO:0000259" key="6">
    <source>
        <dbReference type="PROSITE" id="PS50846"/>
    </source>
</evidence>
<name>A0A811PV34_9POAL</name>
<dbReference type="CDD" id="cd00371">
    <property type="entry name" value="HMA"/>
    <property type="match status" value="1"/>
</dbReference>
<keyword evidence="3" id="KW-0636">Prenylation</keyword>
<dbReference type="PROSITE" id="PS50846">
    <property type="entry name" value="HMA_2"/>
    <property type="match status" value="1"/>
</dbReference>
<sequence>MVVAFEVVFTMSKEDVLKVQTLTLRVNIHCDGCEKVKKTLHKIDGAYQSSIDAEQGKVTVSGLLDPDTIIRKLNKAGKPAQLWGSKPGVPQNVHHGGGGGKGQPKDAGGKGHSKDGGGGKAQKGGGNHKGGGGGGGKDAKMVLPQPTPQQLQQLQQQLQMKGLKLPPQLLGGNMPAFTPAAPLKDPKSVKFALAEDDFDDDGSEFDDEFDDFDGYDDYGLDDDFYDDPKMMMKPMGAGGGDKKGGKKGGGGNEIPTQSKGNGQGHNVDGRRRTHAYAAEHPTMGLMYQGGGGGGAGASGAVQGMPAPGFYHGGGGMPSGAEMLQAAAAAGNPMASMALMQQQQQMMMNGHGHHHGHDSAGYPSMGYGYGRPPMHYPMGYPMPPPHSHSGDYNIFSDENPNSCSVM</sequence>
<keyword evidence="3" id="KW-0449">Lipoprotein</keyword>
<feature type="region of interest" description="Disordered" evidence="5">
    <location>
        <begin position="79"/>
        <end position="143"/>
    </location>
</feature>
<evidence type="ECO:0000256" key="1">
    <source>
        <dbReference type="ARBA" id="ARBA00022481"/>
    </source>
</evidence>
<protein>
    <recommendedName>
        <fullName evidence="6">HMA domain-containing protein</fullName>
    </recommendedName>
</protein>
<feature type="compositionally biased region" description="Basic and acidic residues" evidence="5">
    <location>
        <begin position="103"/>
        <end position="117"/>
    </location>
</feature>
<gene>
    <name evidence="7" type="ORF">NCGR_LOCUS31623</name>
</gene>
<dbReference type="SUPFAM" id="SSF55008">
    <property type="entry name" value="HMA, heavy metal-associated domain"/>
    <property type="match status" value="1"/>
</dbReference>
<dbReference type="InterPro" id="IPR006121">
    <property type="entry name" value="HMA_dom"/>
</dbReference>
<accession>A0A811PV34</accession>
<dbReference type="Gene3D" id="3.30.70.100">
    <property type="match status" value="1"/>
</dbReference>
<feature type="domain" description="HMA" evidence="6">
    <location>
        <begin position="19"/>
        <end position="81"/>
    </location>
</feature>
<comment type="similarity">
    <text evidence="4">Belongs to the HIPP family.</text>
</comment>
<evidence type="ECO:0000313" key="7">
    <source>
        <dbReference type="EMBL" id="CAD6247428.1"/>
    </source>
</evidence>
<comment type="caution">
    <text evidence="7">The sequence shown here is derived from an EMBL/GenBank/DDBJ whole genome shotgun (WGS) entry which is preliminary data.</text>
</comment>
<dbReference type="EMBL" id="CAJGYO010000007">
    <property type="protein sequence ID" value="CAD6247428.1"/>
    <property type="molecule type" value="Genomic_DNA"/>
</dbReference>
<proteinExistence type="inferred from homology"/>
<dbReference type="AlphaFoldDB" id="A0A811PV34"/>
<dbReference type="PANTHER" id="PTHR45868:SF93">
    <property type="entry name" value="OS12G0144600 PROTEIN"/>
    <property type="match status" value="1"/>
</dbReference>
<evidence type="ECO:0000256" key="4">
    <source>
        <dbReference type="ARBA" id="ARBA00024045"/>
    </source>
</evidence>
<dbReference type="GO" id="GO:0046872">
    <property type="term" value="F:metal ion binding"/>
    <property type="evidence" value="ECO:0007669"/>
    <property type="project" value="UniProtKB-KW"/>
</dbReference>
<keyword evidence="8" id="KW-1185">Reference proteome</keyword>
<evidence type="ECO:0000256" key="5">
    <source>
        <dbReference type="SAM" id="MobiDB-lite"/>
    </source>
</evidence>
<dbReference type="Proteomes" id="UP000604825">
    <property type="component" value="Unassembled WGS sequence"/>
</dbReference>
<evidence type="ECO:0000256" key="3">
    <source>
        <dbReference type="ARBA" id="ARBA00023289"/>
    </source>
</evidence>
<feature type="compositionally biased region" description="Gly residues" evidence="5">
    <location>
        <begin position="118"/>
        <end position="136"/>
    </location>
</feature>
<evidence type="ECO:0000313" key="8">
    <source>
        <dbReference type="Proteomes" id="UP000604825"/>
    </source>
</evidence>